<comment type="caution">
    <text evidence="3">The sequence shown here is derived from an EMBL/GenBank/DDBJ whole genome shotgun (WGS) entry which is preliminary data.</text>
</comment>
<reference evidence="4" key="1">
    <citation type="journal article" date="2019" name="Int. J. Syst. Evol. Microbiol.">
        <title>The Global Catalogue of Microorganisms (GCM) 10K type strain sequencing project: providing services to taxonomists for standard genome sequencing and annotation.</title>
        <authorList>
            <consortium name="The Broad Institute Genomics Platform"/>
            <consortium name="The Broad Institute Genome Sequencing Center for Infectious Disease"/>
            <person name="Wu L."/>
            <person name="Ma J."/>
        </authorList>
    </citation>
    <scope>NUCLEOTIDE SEQUENCE [LARGE SCALE GENOMIC DNA]</scope>
    <source>
        <strain evidence="4">JCM 17564</strain>
    </source>
</reference>
<gene>
    <name evidence="3" type="ORF">GCM10022281_07510</name>
</gene>
<evidence type="ECO:0000313" key="3">
    <source>
        <dbReference type="EMBL" id="GAA4030601.1"/>
    </source>
</evidence>
<dbReference type="EMBL" id="BAABBR010000001">
    <property type="protein sequence ID" value="GAA4030601.1"/>
    <property type="molecule type" value="Genomic_DNA"/>
</dbReference>
<dbReference type="PANTHER" id="PTHR38075">
    <property type="entry name" value="DUF4139 DOMAIN-CONTAINING PROTEIN"/>
    <property type="match status" value="1"/>
</dbReference>
<sequence>MRSLALALALLPVAAAAEDVVTSPRPDRVGVTVYRDLSRGNDALERDWLNGYALISETRTIRIPAGESELRFEGVASGIVPQSAIVAGIPDGLLERNRDAYLLSAGSLVDRSLGERVTLRRTDKATGKVVTQDAVVRTGSNGGVVVQTPAGFEALRCTGLAETLTFPNVPAGLSARPTLSVRVRARQALTATVTLSYLASGFDWQADYIATLSADDRTLDLQAWLTLASTDETTFANATTQAVAGRVNREDAEVPEVEAPALRLKCWPQGTTSDVPEIAPPAAPPPPPPPPAPMMAAPMAERDSQEIVVTGSKMMSQREQLGDLQLYRIPEPVTVAANAQKQVGLIDQPAVRVKPVYALAFGADSPGDREADFVLRAENRTADGLGLPLPAGRVIVLREGGPRPLLIGEGELPDRAVGEKVEIALDEVPGVRGKLTSTAPDRYRLELSNDRAVLIAAEVALRVDDGARLAADARIVRRDGKSLWIVTVPANGRAVLTYRLKR</sequence>
<keyword evidence="2" id="KW-0732">Signal</keyword>
<dbReference type="PANTHER" id="PTHR38075:SF1">
    <property type="entry name" value="DUF4139 DOMAIN-CONTAINING PROTEIN"/>
    <property type="match status" value="1"/>
</dbReference>
<proteinExistence type="predicted"/>
<protein>
    <submittedName>
        <fullName evidence="3">DUF4139 domain-containing protein</fullName>
    </submittedName>
</protein>
<evidence type="ECO:0000256" key="2">
    <source>
        <dbReference type="SAM" id="SignalP"/>
    </source>
</evidence>
<evidence type="ECO:0000313" key="4">
    <source>
        <dbReference type="Proteomes" id="UP001424459"/>
    </source>
</evidence>
<feature type="compositionally biased region" description="Pro residues" evidence="1">
    <location>
        <begin position="278"/>
        <end position="293"/>
    </location>
</feature>
<feature type="signal peptide" evidence="2">
    <location>
        <begin position="1"/>
        <end position="17"/>
    </location>
</feature>
<feature type="chain" id="PRO_5047043750" evidence="2">
    <location>
        <begin position="18"/>
        <end position="502"/>
    </location>
</feature>
<accession>A0ABP7TSJ0</accession>
<keyword evidence="4" id="KW-1185">Reference proteome</keyword>
<name>A0ABP7TSJ0_9SPHN</name>
<dbReference type="Proteomes" id="UP001424459">
    <property type="component" value="Unassembled WGS sequence"/>
</dbReference>
<dbReference type="RefSeq" id="WP_344695670.1">
    <property type="nucleotide sequence ID" value="NZ_BAABBR010000001.1"/>
</dbReference>
<evidence type="ECO:0000256" key="1">
    <source>
        <dbReference type="SAM" id="MobiDB-lite"/>
    </source>
</evidence>
<feature type="region of interest" description="Disordered" evidence="1">
    <location>
        <begin position="271"/>
        <end position="293"/>
    </location>
</feature>
<organism evidence="3 4">
    <name type="scientific">Sphingomonas rosea</name>
    <dbReference type="NCBI Taxonomy" id="335605"/>
    <lineage>
        <taxon>Bacteria</taxon>
        <taxon>Pseudomonadati</taxon>
        <taxon>Pseudomonadota</taxon>
        <taxon>Alphaproteobacteria</taxon>
        <taxon>Sphingomonadales</taxon>
        <taxon>Sphingomonadaceae</taxon>
        <taxon>Sphingomonas</taxon>
    </lineage>
</organism>